<protein>
    <submittedName>
        <fullName evidence="1">Uncharacterized protein</fullName>
    </submittedName>
</protein>
<sequence length="120" mass="14029">MTEKEIKEEEQRITNLNEYYLELFCPPDEDNEGRKEFDKMKGLILNLARCEAGLEQLHEALQESGGIVLRHPRNPQLLKANPLNAEIVKQRAQMVNIMQMLERHLGSNADYEEDELNEFM</sequence>
<accession>A0A8S5SCU3</accession>
<dbReference type="EMBL" id="BK032573">
    <property type="protein sequence ID" value="DAF48769.1"/>
    <property type="molecule type" value="Genomic_DNA"/>
</dbReference>
<reference evidence="1" key="1">
    <citation type="journal article" date="2021" name="Proc. Natl. Acad. Sci. U.S.A.">
        <title>A Catalog of Tens of Thousands of Viruses from Human Metagenomes Reveals Hidden Associations with Chronic Diseases.</title>
        <authorList>
            <person name="Tisza M.J."/>
            <person name="Buck C.B."/>
        </authorList>
    </citation>
    <scope>NUCLEOTIDE SEQUENCE</scope>
    <source>
        <strain evidence="1">Ctt1f11</strain>
    </source>
</reference>
<organism evidence="1">
    <name type="scientific">Siphoviridae sp. ctt1f11</name>
    <dbReference type="NCBI Taxonomy" id="2827959"/>
    <lineage>
        <taxon>Viruses</taxon>
        <taxon>Duplodnaviria</taxon>
        <taxon>Heunggongvirae</taxon>
        <taxon>Uroviricota</taxon>
        <taxon>Caudoviricetes</taxon>
    </lineage>
</organism>
<evidence type="ECO:0000313" key="1">
    <source>
        <dbReference type="EMBL" id="DAF48769.1"/>
    </source>
</evidence>
<name>A0A8S5SCU3_9CAUD</name>
<proteinExistence type="predicted"/>